<dbReference type="InterPro" id="IPR053160">
    <property type="entry name" value="MFS_DHA3_Transporter"/>
</dbReference>
<feature type="transmembrane region" description="Helical" evidence="1">
    <location>
        <begin position="75"/>
        <end position="98"/>
    </location>
</feature>
<keyword evidence="1" id="KW-1133">Transmembrane helix</keyword>
<organism evidence="2 3">
    <name type="scientific">Motilibacter deserti</name>
    <dbReference type="NCBI Taxonomy" id="2714956"/>
    <lineage>
        <taxon>Bacteria</taxon>
        <taxon>Bacillati</taxon>
        <taxon>Actinomycetota</taxon>
        <taxon>Actinomycetes</taxon>
        <taxon>Motilibacterales</taxon>
        <taxon>Motilibacteraceae</taxon>
        <taxon>Motilibacter</taxon>
    </lineage>
</organism>
<keyword evidence="3" id="KW-1185">Reference proteome</keyword>
<evidence type="ECO:0000313" key="3">
    <source>
        <dbReference type="Proteomes" id="UP000800981"/>
    </source>
</evidence>
<feature type="transmembrane region" description="Helical" evidence="1">
    <location>
        <begin position="20"/>
        <end position="43"/>
    </location>
</feature>
<dbReference type="Pfam" id="PF07690">
    <property type="entry name" value="MFS_1"/>
    <property type="match status" value="1"/>
</dbReference>
<comment type="caution">
    <text evidence="2">The sequence shown here is derived from an EMBL/GenBank/DDBJ whole genome shotgun (WGS) entry which is preliminary data.</text>
</comment>
<accession>A0ABX0GVS5</accession>
<feature type="transmembrane region" description="Helical" evidence="1">
    <location>
        <begin position="226"/>
        <end position="245"/>
    </location>
</feature>
<dbReference type="InterPro" id="IPR011701">
    <property type="entry name" value="MFS"/>
</dbReference>
<dbReference type="Proteomes" id="UP000800981">
    <property type="component" value="Unassembled WGS sequence"/>
</dbReference>
<feature type="transmembrane region" description="Helical" evidence="1">
    <location>
        <begin position="50"/>
        <end position="69"/>
    </location>
</feature>
<keyword evidence="1" id="KW-0812">Transmembrane</keyword>
<feature type="transmembrane region" description="Helical" evidence="1">
    <location>
        <begin position="119"/>
        <end position="143"/>
    </location>
</feature>
<dbReference type="PANTHER" id="PTHR23530">
    <property type="entry name" value="TRANSPORT PROTEIN-RELATED"/>
    <property type="match status" value="1"/>
</dbReference>
<sequence>MPIYPLYALLFADSGLDGAQISVLLAVWSAVGIVAEVPTGALADRFSRRTALAVAGVLQALGYVLWIALPGFAGFAAGFVLWGLGGALASGAFEALVYDGLAARGEAAAYPRLLGHVRAAGLLAQLPAAGGATVLFAVGGYALAGWVSVALCLASSAVALRLPEAPTAEDDEPEPGYVDLLRAGVAEAASSPPLRSAVLVVALLEGLDAFEEYFPLLARAWGVPTAAVPLAMVAIPLAGALGALVAGRRRPPGARRLGGVLGTAAVVLLAAALAHRAGGMAAVAVFYGLYRYVLVFAEARLQDEVRGPARATVTSVAGLGSELSAFAVYAAWALGEAWAVGALVLVAAGFLTRSGRRQ</sequence>
<keyword evidence="1" id="KW-0472">Membrane</keyword>
<reference evidence="2 3" key="1">
    <citation type="submission" date="2020-03" db="EMBL/GenBank/DDBJ databases">
        <title>Two novel Motilibacter sp.</title>
        <authorList>
            <person name="Liu S."/>
        </authorList>
    </citation>
    <scope>NUCLEOTIDE SEQUENCE [LARGE SCALE GENOMIC DNA]</scope>
    <source>
        <strain evidence="2 3">E257</strain>
    </source>
</reference>
<feature type="transmembrane region" description="Helical" evidence="1">
    <location>
        <begin position="257"/>
        <end position="274"/>
    </location>
</feature>
<proteinExistence type="predicted"/>
<feature type="transmembrane region" description="Helical" evidence="1">
    <location>
        <begin position="338"/>
        <end position="355"/>
    </location>
</feature>
<dbReference type="SUPFAM" id="SSF103473">
    <property type="entry name" value="MFS general substrate transporter"/>
    <property type="match status" value="1"/>
</dbReference>
<dbReference type="EMBL" id="JAANNP010000015">
    <property type="protein sequence ID" value="NHC15057.1"/>
    <property type="molecule type" value="Genomic_DNA"/>
</dbReference>
<gene>
    <name evidence="2" type="ORF">G9H71_14810</name>
</gene>
<dbReference type="InterPro" id="IPR036259">
    <property type="entry name" value="MFS_trans_sf"/>
</dbReference>
<dbReference type="Gene3D" id="1.20.1250.20">
    <property type="entry name" value="MFS general substrate transporter like domains"/>
    <property type="match status" value="1"/>
</dbReference>
<evidence type="ECO:0000313" key="2">
    <source>
        <dbReference type="EMBL" id="NHC15057.1"/>
    </source>
</evidence>
<dbReference type="PANTHER" id="PTHR23530:SF1">
    <property type="entry name" value="PERMEASE, MAJOR FACILITATOR SUPERFAMILY-RELATED"/>
    <property type="match status" value="1"/>
</dbReference>
<evidence type="ECO:0000256" key="1">
    <source>
        <dbReference type="SAM" id="Phobius"/>
    </source>
</evidence>
<protein>
    <submittedName>
        <fullName evidence="2">MFS transporter</fullName>
    </submittedName>
</protein>
<name>A0ABX0GVS5_9ACTN</name>